<dbReference type="InterPro" id="IPR022042">
    <property type="entry name" value="snRNA-activating_su3"/>
</dbReference>
<evidence type="ECO:0000256" key="3">
    <source>
        <dbReference type="ARBA" id="ARBA00013634"/>
    </source>
</evidence>
<evidence type="ECO:0000256" key="8">
    <source>
        <dbReference type="ARBA" id="ARBA00025193"/>
    </source>
</evidence>
<gene>
    <name evidence="12" type="ORF">DSTB1V02_LOCUS2473</name>
</gene>
<comment type="similarity">
    <text evidence="2">Belongs to the SNAPC3/SRD2 family.</text>
</comment>
<feature type="non-terminal residue" evidence="12">
    <location>
        <position position="1107"/>
    </location>
</feature>
<reference evidence="12" key="1">
    <citation type="submission" date="2020-11" db="EMBL/GenBank/DDBJ databases">
        <authorList>
            <person name="Tran Van P."/>
        </authorList>
    </citation>
    <scope>NUCLEOTIDE SEQUENCE</scope>
</reference>
<keyword evidence="5" id="KW-0238">DNA-binding</keyword>
<evidence type="ECO:0000256" key="2">
    <source>
        <dbReference type="ARBA" id="ARBA00010410"/>
    </source>
</evidence>
<dbReference type="AlphaFoldDB" id="A0A7R8X1Y7"/>
<evidence type="ECO:0000256" key="5">
    <source>
        <dbReference type="ARBA" id="ARBA00023125"/>
    </source>
</evidence>
<dbReference type="GO" id="GO:0042795">
    <property type="term" value="P:snRNA transcription by RNA polymerase II"/>
    <property type="evidence" value="ECO:0007669"/>
    <property type="project" value="TreeGrafter"/>
</dbReference>
<accession>A0A7R8X1Y7</accession>
<dbReference type="GO" id="GO:0001046">
    <property type="term" value="F:core promoter sequence-specific DNA binding"/>
    <property type="evidence" value="ECO:0007669"/>
    <property type="project" value="TreeGrafter"/>
</dbReference>
<evidence type="ECO:0000256" key="6">
    <source>
        <dbReference type="ARBA" id="ARBA00023163"/>
    </source>
</evidence>
<evidence type="ECO:0000313" key="13">
    <source>
        <dbReference type="Proteomes" id="UP000677054"/>
    </source>
</evidence>
<dbReference type="EMBL" id="LR899794">
    <property type="protein sequence ID" value="CAD7242509.1"/>
    <property type="molecule type" value="Genomic_DNA"/>
</dbReference>
<evidence type="ECO:0000256" key="4">
    <source>
        <dbReference type="ARBA" id="ARBA00023015"/>
    </source>
</evidence>
<dbReference type="GO" id="GO:0001006">
    <property type="term" value="F:RNA polymerase III type 3 promoter sequence-specific DNA binding"/>
    <property type="evidence" value="ECO:0007669"/>
    <property type="project" value="TreeGrafter"/>
</dbReference>
<dbReference type="GO" id="GO:0019185">
    <property type="term" value="C:snRNA-activating protein complex"/>
    <property type="evidence" value="ECO:0007669"/>
    <property type="project" value="TreeGrafter"/>
</dbReference>
<comment type="function">
    <text evidence="8">Part of the SNAPc complex required for the transcription of both RNA polymerase II and III small-nuclear RNA genes. Binds to the proximal sequence element (PSE), a non-TATA-box basal promoter element common to these 2 types of genes. Recruits TBP and BRF2 to the U6 snRNA TATA box.</text>
</comment>
<evidence type="ECO:0000256" key="1">
    <source>
        <dbReference type="ARBA" id="ARBA00004123"/>
    </source>
</evidence>
<feature type="compositionally biased region" description="Polar residues" evidence="11">
    <location>
        <begin position="684"/>
        <end position="695"/>
    </location>
</feature>
<feature type="region of interest" description="Disordered" evidence="11">
    <location>
        <begin position="684"/>
        <end position="725"/>
    </location>
</feature>
<dbReference type="Proteomes" id="UP000677054">
    <property type="component" value="Unassembled WGS sequence"/>
</dbReference>
<keyword evidence="7" id="KW-0539">Nucleus</keyword>
<dbReference type="Pfam" id="PF12251">
    <property type="entry name" value="SNAPC3"/>
    <property type="match status" value="1"/>
</dbReference>
<evidence type="ECO:0000313" key="12">
    <source>
        <dbReference type="EMBL" id="CAD7242509.1"/>
    </source>
</evidence>
<dbReference type="Pfam" id="PF15967">
    <property type="entry name" value="Nucleoporin_FG2"/>
    <property type="match status" value="1"/>
</dbReference>
<comment type="subcellular location">
    <subcellularLocation>
        <location evidence="1">Nucleus</location>
    </subcellularLocation>
</comment>
<dbReference type="EMBL" id="CAJPEV010000277">
    <property type="protein sequence ID" value="CAG0883334.1"/>
    <property type="molecule type" value="Genomic_DNA"/>
</dbReference>
<comment type="subunit">
    <text evidence="9">Part of the SNAPc complex composed of 5 subunits: SNAPC1, SNAPC2, SNAPC3, SNAPC4 and SNAPC5. SNAPC3 interacts with SNAPC1.</text>
</comment>
<proteinExistence type="inferred from homology"/>
<dbReference type="Gene3D" id="6.10.140.1350">
    <property type="match status" value="1"/>
</dbReference>
<dbReference type="GO" id="GO:0005634">
    <property type="term" value="C:nucleus"/>
    <property type="evidence" value="ECO:0007669"/>
    <property type="project" value="UniProtKB-SubCell"/>
</dbReference>
<keyword evidence="13" id="KW-1185">Reference proteome</keyword>
<dbReference type="GO" id="GO:0000978">
    <property type="term" value="F:RNA polymerase II cis-regulatory region sequence-specific DNA binding"/>
    <property type="evidence" value="ECO:0007669"/>
    <property type="project" value="TreeGrafter"/>
</dbReference>
<dbReference type="OrthoDB" id="6382893at2759"/>
<organism evidence="12">
    <name type="scientific">Darwinula stevensoni</name>
    <dbReference type="NCBI Taxonomy" id="69355"/>
    <lineage>
        <taxon>Eukaryota</taxon>
        <taxon>Metazoa</taxon>
        <taxon>Ecdysozoa</taxon>
        <taxon>Arthropoda</taxon>
        <taxon>Crustacea</taxon>
        <taxon>Oligostraca</taxon>
        <taxon>Ostracoda</taxon>
        <taxon>Podocopa</taxon>
        <taxon>Podocopida</taxon>
        <taxon>Darwinulocopina</taxon>
        <taxon>Darwinuloidea</taxon>
        <taxon>Darwinulidae</taxon>
        <taxon>Darwinula</taxon>
    </lineage>
</organism>
<name>A0A7R8X1Y7_9CRUS</name>
<evidence type="ECO:0000256" key="7">
    <source>
        <dbReference type="ARBA" id="ARBA00023242"/>
    </source>
</evidence>
<evidence type="ECO:0000256" key="9">
    <source>
        <dbReference type="ARBA" id="ARBA00025958"/>
    </source>
</evidence>
<evidence type="ECO:0000256" key="10">
    <source>
        <dbReference type="ARBA" id="ARBA00029606"/>
    </source>
</evidence>
<protein>
    <recommendedName>
        <fullName evidence="3">snRNA-activating protein complex subunit 3</fullName>
    </recommendedName>
    <alternativeName>
        <fullName evidence="10">Small nuclear RNA-activating complex polypeptide 3</fullName>
    </alternativeName>
</protein>
<dbReference type="GO" id="GO:0042796">
    <property type="term" value="P:snRNA transcription by RNA polymerase III"/>
    <property type="evidence" value="ECO:0007669"/>
    <property type="project" value="TreeGrafter"/>
</dbReference>
<dbReference type="GO" id="GO:0003681">
    <property type="term" value="F:bent DNA binding"/>
    <property type="evidence" value="ECO:0007669"/>
    <property type="project" value="TreeGrafter"/>
</dbReference>
<dbReference type="PANTHER" id="PTHR13421:SF16">
    <property type="entry name" value="SNRNA-ACTIVATING PROTEIN COMPLEX SUBUNIT 3"/>
    <property type="match status" value="1"/>
</dbReference>
<keyword evidence="6" id="KW-0804">Transcription</keyword>
<sequence>MTQMDKAIVAKACASFRTRLKLQEENHLNAFFSLVTMEKVHAMNEFDFVQKEVLHADEYFREFHSLVQELKPKTKSYRGWDVMSDLMNIPVKLAARLQEECNISQLKCDDEVPVIEISTPAMDRKNIYLSKEAKKIPPKAAANLKTLQVLEKQNKLRESSETLDRLYMKSLKYTGIHHHMAIQELRSSNQKEVRKHPAGKKLAADEVLLNIKIYNQKLVGYPAYRKLYLSQEVVVYGSQPLTALRDVLLCPVDLQKHVEEGAGSQSTSMSAEEWIRENQGSGFFFIHETFYDDMRNTGNKDTSKRVRDWAASHPEYEIGPFQTAKMEEVTFRNLSLKLGYPYVLVHPNDPQLKQDYPIKMFHGQRKGFMCMACALLVPKWVTYNNTRTPEEPFFVCDACYKSFYFDNEGNKVEPKVSTVPYVPLGAMFKHKSILEHRDLTEGSQDISAPVRLGPQPCSHYLIPKGKELEVIHHDSKINTLFQGKNGHVPAGGSFEPDAVRCHIVSDAYALVHVAKGFNQDLKQQLDMRLELAARFFPLHHQKKKMITHVQVSMEQKRRMTFAFGSNTTCGGLSGTATGGGQSLFTSGSGASTTGMGFPSLAKTANVTFSTGTTPTSFGGPIGTSSAPTGLSFGQSNVTTTPATVGLAPLSAGFSFGGLATPNATTTSSGGFLLGGTSIAPMTGASSLATPSTSQGFLGLGGSGPDPSTDGKGAGQNTTGPKDAQIPQELFLTTQDLLKHVKEQKSVREEITRFSSRPIHRVAEDAGAMKKLLLEVTRNVYQDALQVSKLKQDELHNVEMTQSTHDTPAGLQYENTAPLNYFAKLLSGFESHVHLYQVEIDRLEKHLQALNDPSPVSPQDLQQFIVSLHQIFVSLAGRLYTLNEKLQCMKATQKERSQGEKRTDSAESTLRALLPAKAVPVTLGPTPFRGGGPSTAVAVSTALQKAQEGGAISISHNQPSQPLGSFSFGSSSGSFGTSFSSPFSLGTGQGSTFGAPGTTYGAVENQPAFRLQQPPLVALSSENVKNVKVPSFIPLMDTQTHMTDKLSTHKGCIDILTTTEIRLWCCTIDAMATGSAAKVTPSVIHNHLVNLTMSGCLGLQRKLWLLQE</sequence>
<dbReference type="PANTHER" id="PTHR13421">
    <property type="entry name" value="SNRNA-ACTIVATING PROTEIN COMPLEX SUBUNIT 3"/>
    <property type="match status" value="1"/>
</dbReference>
<evidence type="ECO:0000256" key="11">
    <source>
        <dbReference type="SAM" id="MobiDB-lite"/>
    </source>
</evidence>
<keyword evidence="4" id="KW-0805">Transcription regulation</keyword>